<name>A0A3R9YL21_9SPHN</name>
<sequence length="128" mass="13478">MKAVVIVAAPFLLIGCNAAQSPPAAPVALAAGAKSCIELSQVVGRYPQAPDSIIFRMSGGQTYRNRPVGGCPSLERASSLETIEAEVHGGQLCADDRVRIYNAQDVRAVGNRAFPQCRLGAFEPVAPR</sequence>
<dbReference type="AlphaFoldDB" id="A0A3R9YL21"/>
<feature type="chain" id="PRO_5018631678" description="Lipoprotein" evidence="1">
    <location>
        <begin position="20"/>
        <end position="128"/>
    </location>
</feature>
<reference evidence="2 3" key="1">
    <citation type="submission" date="2018-12" db="EMBL/GenBank/DDBJ databases">
        <title>Sphingomonas sp. HMF7854 Genome sequencing and assembly.</title>
        <authorList>
            <person name="Cha I."/>
            <person name="Kang H."/>
            <person name="Kim H."/>
            <person name="Kang J."/>
            <person name="Joh K."/>
        </authorList>
    </citation>
    <scope>NUCLEOTIDE SEQUENCE [LARGE SCALE GENOMIC DNA]</scope>
    <source>
        <strain evidence="2 3">HMF7854</strain>
    </source>
</reference>
<keyword evidence="3" id="KW-1185">Reference proteome</keyword>
<comment type="caution">
    <text evidence="2">The sequence shown here is derived from an EMBL/GenBank/DDBJ whole genome shotgun (WGS) entry which is preliminary data.</text>
</comment>
<keyword evidence="1" id="KW-0732">Signal</keyword>
<dbReference type="OrthoDB" id="7596589at2"/>
<dbReference type="Proteomes" id="UP000274661">
    <property type="component" value="Unassembled WGS sequence"/>
</dbReference>
<evidence type="ECO:0000313" key="3">
    <source>
        <dbReference type="Proteomes" id="UP000274661"/>
    </source>
</evidence>
<evidence type="ECO:0000256" key="1">
    <source>
        <dbReference type="SAM" id="SignalP"/>
    </source>
</evidence>
<gene>
    <name evidence="2" type="ORF">HMF7854_04720</name>
</gene>
<dbReference type="PROSITE" id="PS51257">
    <property type="entry name" value="PROKAR_LIPOPROTEIN"/>
    <property type="match status" value="1"/>
</dbReference>
<organism evidence="2 3">
    <name type="scientific">Sphingomonas ginkgonis</name>
    <dbReference type="NCBI Taxonomy" id="2315330"/>
    <lineage>
        <taxon>Bacteria</taxon>
        <taxon>Pseudomonadati</taxon>
        <taxon>Pseudomonadota</taxon>
        <taxon>Alphaproteobacteria</taxon>
        <taxon>Sphingomonadales</taxon>
        <taxon>Sphingomonadaceae</taxon>
        <taxon>Sphingomonas</taxon>
    </lineage>
</organism>
<evidence type="ECO:0000313" key="2">
    <source>
        <dbReference type="EMBL" id="RST30208.1"/>
    </source>
</evidence>
<protein>
    <recommendedName>
        <fullName evidence="4">Lipoprotein</fullName>
    </recommendedName>
</protein>
<feature type="signal peptide" evidence="1">
    <location>
        <begin position="1"/>
        <end position="19"/>
    </location>
</feature>
<dbReference type="RefSeq" id="WP_126718042.1">
    <property type="nucleotide sequence ID" value="NZ_RWJF01000001.1"/>
</dbReference>
<evidence type="ECO:0008006" key="4">
    <source>
        <dbReference type="Google" id="ProtNLM"/>
    </source>
</evidence>
<dbReference type="EMBL" id="RWJF01000001">
    <property type="protein sequence ID" value="RST30208.1"/>
    <property type="molecule type" value="Genomic_DNA"/>
</dbReference>
<proteinExistence type="predicted"/>
<accession>A0A3R9YL21</accession>